<dbReference type="InterPro" id="IPR018979">
    <property type="entry name" value="FERM_N"/>
</dbReference>
<evidence type="ECO:0000259" key="4">
    <source>
        <dbReference type="PROSITE" id="PS50003"/>
    </source>
</evidence>
<dbReference type="SUPFAM" id="SSF50729">
    <property type="entry name" value="PH domain-like"/>
    <property type="match status" value="3"/>
</dbReference>
<dbReference type="SUPFAM" id="SSF48065">
    <property type="entry name" value="DBL homology domain (DH-domain)"/>
    <property type="match status" value="1"/>
</dbReference>
<dbReference type="InterPro" id="IPR035899">
    <property type="entry name" value="DBL_dom_sf"/>
</dbReference>
<feature type="domain" description="FERM" evidence="6">
    <location>
        <begin position="1"/>
        <end position="314"/>
    </location>
</feature>
<dbReference type="CDD" id="cd13235">
    <property type="entry name" value="PH2_FARP1-like"/>
    <property type="match status" value="1"/>
</dbReference>
<dbReference type="SMART" id="SM00233">
    <property type="entry name" value="PH"/>
    <property type="match status" value="2"/>
</dbReference>
<dbReference type="Pfam" id="PF09380">
    <property type="entry name" value="FERM_C"/>
    <property type="match status" value="1"/>
</dbReference>
<dbReference type="InterPro" id="IPR051835">
    <property type="entry name" value="RAC1-GEF"/>
</dbReference>
<dbReference type="CDD" id="cd00160">
    <property type="entry name" value="RhoGEF"/>
    <property type="match status" value="1"/>
</dbReference>
<dbReference type="AlphaFoldDB" id="A0A8C6L9C6"/>
<feature type="region of interest" description="Disordered" evidence="3">
    <location>
        <begin position="331"/>
        <end position="363"/>
    </location>
</feature>
<feature type="compositionally biased region" description="Low complexity" evidence="3">
    <location>
        <begin position="396"/>
        <end position="411"/>
    </location>
</feature>
<reference evidence="7" key="2">
    <citation type="submission" date="2025-08" db="UniProtKB">
        <authorList>
            <consortium name="Ensembl"/>
        </authorList>
    </citation>
    <scope>IDENTIFICATION</scope>
</reference>
<dbReference type="InterPro" id="IPR018980">
    <property type="entry name" value="FERM_PH-like_C"/>
</dbReference>
<dbReference type="PANTHER" id="PTHR45858">
    <property type="entry name" value="FERM DOMAIN CONTAINING PROTEIN"/>
    <property type="match status" value="1"/>
</dbReference>
<dbReference type="SUPFAM" id="SSF54236">
    <property type="entry name" value="Ubiquitin-like"/>
    <property type="match status" value="1"/>
</dbReference>
<dbReference type="Ensembl" id="ENSNFUT00015016394.1">
    <property type="protein sequence ID" value="ENSNFUP00015015649.1"/>
    <property type="gene ID" value="ENSNFUG00015007528.1"/>
</dbReference>
<dbReference type="PROSITE" id="PS50003">
    <property type="entry name" value="PH_DOMAIN"/>
    <property type="match status" value="2"/>
</dbReference>
<dbReference type="FunFam" id="1.20.80.10:FF:000005">
    <property type="entry name" value="FERM, RhoGEF and pleckstrin domain-containing protein 1"/>
    <property type="match status" value="1"/>
</dbReference>
<evidence type="ECO:0000313" key="8">
    <source>
        <dbReference type="Proteomes" id="UP000694548"/>
    </source>
</evidence>
<feature type="compositionally biased region" description="Acidic residues" evidence="3">
    <location>
        <begin position="762"/>
        <end position="774"/>
    </location>
</feature>
<dbReference type="Pfam" id="PF00621">
    <property type="entry name" value="RhoGEF"/>
    <property type="match status" value="1"/>
</dbReference>
<dbReference type="Gene3D" id="1.20.80.10">
    <property type="match status" value="1"/>
</dbReference>
<dbReference type="SMART" id="SM00325">
    <property type="entry name" value="RhoGEF"/>
    <property type="match status" value="1"/>
</dbReference>
<feature type="region of interest" description="Disordered" evidence="3">
    <location>
        <begin position="33"/>
        <end position="52"/>
    </location>
</feature>
<name>A0A8C6L9C6_NOTFU</name>
<dbReference type="PROSITE" id="PS50057">
    <property type="entry name" value="FERM_3"/>
    <property type="match status" value="1"/>
</dbReference>
<dbReference type="SMART" id="SM00295">
    <property type="entry name" value="B41"/>
    <property type="match status" value="1"/>
</dbReference>
<keyword evidence="8" id="KW-1185">Reference proteome</keyword>
<dbReference type="GO" id="GO:0005085">
    <property type="term" value="F:guanyl-nucleotide exchange factor activity"/>
    <property type="evidence" value="ECO:0007669"/>
    <property type="project" value="InterPro"/>
</dbReference>
<dbReference type="InterPro" id="IPR011993">
    <property type="entry name" value="PH-like_dom_sf"/>
</dbReference>
<reference evidence="7" key="1">
    <citation type="submission" date="2014-08" db="EMBL/GenBank/DDBJ databases">
        <authorList>
            <person name="Senf B."/>
            <person name="Petzold A."/>
            <person name="Downie B.R."/>
            <person name="Koch P."/>
            <person name="Platzer M."/>
        </authorList>
    </citation>
    <scope>NUCLEOTIDE SEQUENCE [LARGE SCALE GENOMIC DNA]</scope>
    <source>
        <strain evidence="7">GRZ</strain>
    </source>
</reference>
<dbReference type="InterPro" id="IPR035963">
    <property type="entry name" value="FERM_2"/>
</dbReference>
<dbReference type="Gene3D" id="1.20.900.10">
    <property type="entry name" value="Dbl homology (DH) domain"/>
    <property type="match status" value="1"/>
</dbReference>
<dbReference type="InterPro" id="IPR000299">
    <property type="entry name" value="FERM_domain"/>
</dbReference>
<organism evidence="7 8">
    <name type="scientific">Nothobranchius furzeri</name>
    <name type="common">Turquoise killifish</name>
    <dbReference type="NCBI Taxonomy" id="105023"/>
    <lineage>
        <taxon>Eukaryota</taxon>
        <taxon>Metazoa</taxon>
        <taxon>Chordata</taxon>
        <taxon>Craniata</taxon>
        <taxon>Vertebrata</taxon>
        <taxon>Euteleostomi</taxon>
        <taxon>Actinopterygii</taxon>
        <taxon>Neopterygii</taxon>
        <taxon>Teleostei</taxon>
        <taxon>Neoteleostei</taxon>
        <taxon>Acanthomorphata</taxon>
        <taxon>Ovalentaria</taxon>
        <taxon>Atherinomorphae</taxon>
        <taxon>Cyprinodontiformes</taxon>
        <taxon>Nothobranchiidae</taxon>
        <taxon>Nothobranchius</taxon>
    </lineage>
</organism>
<accession>A0A8C6L9C6</accession>
<dbReference type="FunFam" id="1.20.900.10:FF:000020">
    <property type="entry name" value="FERM, RhoGEF and pleckstrin domain-containing protein 2"/>
    <property type="match status" value="1"/>
</dbReference>
<protein>
    <submittedName>
        <fullName evidence="7">FERM, ARH/RhoGEF and pleckstrin domain protein 2</fullName>
    </submittedName>
</protein>
<dbReference type="Proteomes" id="UP000694548">
    <property type="component" value="Chromosome sgr12"/>
</dbReference>
<evidence type="ECO:0000256" key="3">
    <source>
        <dbReference type="SAM" id="MobiDB-lite"/>
    </source>
</evidence>
<keyword evidence="1" id="KW-0597">Phosphoprotein</keyword>
<dbReference type="InterPro" id="IPR019748">
    <property type="entry name" value="FERM_central"/>
</dbReference>
<sequence length="930" mass="106514">MGEIEGSYRVLQTPGTRLGAQFNAGISTLEPGQSLSGNMGSGSKGHGRGPHIRVQGLDDSQEFFDIDSKALGQTLLSKVFHRGNLIESDYFGLEFQNVQMNWVCTTITFYYFAAPDVEPQCVPRYLFSLQMKRDLMEGRLVCTENTGALLASHLVQSEIGDYDDVADREFLRSNKLLPYQDKVQERIMELHRRHLGQTPAESDFQILEIARKLEMYGVRFHTAADREGTKINLAVAHMGLQVFQGNTKINTFNWSKIRKLSFKRKRFLIKLHPEVHVSVHEKKNLSVWNTTPFSQSSSLEKQLVEYVRENGSKRTPYQRRNSKIRMSARSFSTDVPIQPFPSQSQPPSPPQEDPVKAASSSHFSFQDSVLDNPQLSPLTSKGPLCLSPSFQMSTLSLPSQAPSPLQSPVPSEVGSTARLEEEEEGRRKRYPIDKAYFIAKEILTTERTYLKDLEVITVWFRSAVIKENAMPTGLMTLLFSNIDPIYEFHRGFLKELDQRLALWEGRSNAHAKGDHQRIGDVMLKNMCALKEFTSYLQKHDEVLTELEKASKRLKKLETVYKEFELQKVCYLPLNTFLLKPIQRLMHYKLILERLCKHYSPMHHDYDDCKEALKEVAETVTQLQSSLIRLENFQKLTELQRDLIGIENLTAPGRVSAPSQSPGHVERRGRLKLGLFFSETLLYKIKHYWQWGKTENEWSVPHCFTIYSAQRTIVVAASSKVEMGKWIEDLNVAIDLAKKSEEKSNIFLDASLSDCSNRSSDEVSLEQEQESEDDMNSSHTSLDKQTHHRANTTMHVCWHRNTSVSMSDHSLAVENQLSGYLLRKFKNSNGWQKLWVVFTNFCLFFYKTHQDDFPLASLPLLGYTVSTPDESDGIHKEYVFKLQFKSHVYFFRAESEYTFERWMEVIKSAASTTGRISLLIPKGGPVEMNGK</sequence>
<feature type="domain" description="PH" evidence="4">
    <location>
        <begin position="813"/>
        <end position="910"/>
    </location>
</feature>
<dbReference type="SUPFAM" id="SSF47031">
    <property type="entry name" value="Second domain of FERM"/>
    <property type="match status" value="1"/>
</dbReference>
<dbReference type="FunFam" id="2.30.29.30:FF:000046">
    <property type="entry name" value="FERM, RhoGEF and pleckstrin domain-containing protein 1"/>
    <property type="match status" value="1"/>
</dbReference>
<dbReference type="SMART" id="SM01196">
    <property type="entry name" value="FERM_C"/>
    <property type="match status" value="1"/>
</dbReference>
<dbReference type="InterPro" id="IPR019749">
    <property type="entry name" value="Band_41_domain"/>
</dbReference>
<feature type="region of interest" description="Disordered" evidence="3">
    <location>
        <begin position="754"/>
        <end position="784"/>
    </location>
</feature>
<feature type="coiled-coil region" evidence="2">
    <location>
        <begin position="536"/>
        <end position="566"/>
    </location>
</feature>
<keyword evidence="2" id="KW-0175">Coiled coil</keyword>
<dbReference type="InterPro" id="IPR014352">
    <property type="entry name" value="FERM/acyl-CoA-bd_prot_sf"/>
</dbReference>
<dbReference type="PANTHER" id="PTHR45858:SF4">
    <property type="entry name" value="FERM, ARHGEF AND PLECKSTRIN DOMAIN-CONTAINING PROTEIN 2"/>
    <property type="match status" value="1"/>
</dbReference>
<dbReference type="Gene3D" id="2.30.29.30">
    <property type="entry name" value="Pleckstrin-homology domain (PH domain)/Phosphotyrosine-binding domain (PTB)"/>
    <property type="match status" value="3"/>
</dbReference>
<evidence type="ECO:0000256" key="2">
    <source>
        <dbReference type="SAM" id="Coils"/>
    </source>
</evidence>
<dbReference type="InterPro" id="IPR001849">
    <property type="entry name" value="PH_domain"/>
</dbReference>
<evidence type="ECO:0000259" key="5">
    <source>
        <dbReference type="PROSITE" id="PS50010"/>
    </source>
</evidence>
<dbReference type="GeneTree" id="ENSGT00940000158642"/>
<dbReference type="InterPro" id="IPR029071">
    <property type="entry name" value="Ubiquitin-like_domsf"/>
</dbReference>
<proteinExistence type="predicted"/>
<evidence type="ECO:0000256" key="1">
    <source>
        <dbReference type="ARBA" id="ARBA00022553"/>
    </source>
</evidence>
<gene>
    <name evidence="7" type="primary">FARP2</name>
</gene>
<dbReference type="InterPro" id="IPR000219">
    <property type="entry name" value="DH_dom"/>
</dbReference>
<evidence type="ECO:0000313" key="7">
    <source>
        <dbReference type="Ensembl" id="ENSNFUP00015015649.1"/>
    </source>
</evidence>
<dbReference type="Gene3D" id="3.10.20.90">
    <property type="entry name" value="Phosphatidylinositol 3-kinase Catalytic Subunit, Chain A, domain 1"/>
    <property type="match status" value="1"/>
</dbReference>
<reference evidence="7" key="3">
    <citation type="submission" date="2025-09" db="UniProtKB">
        <authorList>
            <consortium name="Ensembl"/>
        </authorList>
    </citation>
    <scope>IDENTIFICATION</scope>
</reference>
<dbReference type="Pfam" id="PF09379">
    <property type="entry name" value="FERM_N"/>
    <property type="match status" value="1"/>
</dbReference>
<feature type="domain" description="DH" evidence="5">
    <location>
        <begin position="434"/>
        <end position="625"/>
    </location>
</feature>
<feature type="domain" description="PH" evidence="4">
    <location>
        <begin position="701"/>
        <end position="734"/>
    </location>
</feature>
<evidence type="ECO:0000259" key="6">
    <source>
        <dbReference type="PROSITE" id="PS50057"/>
    </source>
</evidence>
<feature type="region of interest" description="Disordered" evidence="3">
    <location>
        <begin position="396"/>
        <end position="425"/>
    </location>
</feature>
<dbReference type="Pfam" id="PF00373">
    <property type="entry name" value="FERM_M"/>
    <property type="match status" value="1"/>
</dbReference>
<dbReference type="PROSITE" id="PS50010">
    <property type="entry name" value="DH_2"/>
    <property type="match status" value="1"/>
</dbReference>
<dbReference type="Pfam" id="PF00169">
    <property type="entry name" value="PH"/>
    <property type="match status" value="1"/>
</dbReference>
<dbReference type="CDD" id="cd14473">
    <property type="entry name" value="FERM_B-lobe"/>
    <property type="match status" value="1"/>
</dbReference>